<accession>A0A401NMQ8</accession>
<sequence>MEKKQTREEKGHQDFKIKKLWNSRKLENIEENRMLREGTVESAQYVRCKCSQLPLKEKVTKIAIKLQ</sequence>
<keyword evidence="2" id="KW-1185">Reference proteome</keyword>
<evidence type="ECO:0000313" key="2">
    <source>
        <dbReference type="Proteomes" id="UP000288216"/>
    </source>
</evidence>
<organism evidence="1 2">
    <name type="scientific">Scyliorhinus torazame</name>
    <name type="common">Cloudy catshark</name>
    <name type="synonym">Catulus torazame</name>
    <dbReference type="NCBI Taxonomy" id="75743"/>
    <lineage>
        <taxon>Eukaryota</taxon>
        <taxon>Metazoa</taxon>
        <taxon>Chordata</taxon>
        <taxon>Craniata</taxon>
        <taxon>Vertebrata</taxon>
        <taxon>Chondrichthyes</taxon>
        <taxon>Elasmobranchii</taxon>
        <taxon>Galeomorphii</taxon>
        <taxon>Galeoidea</taxon>
        <taxon>Carcharhiniformes</taxon>
        <taxon>Scyliorhinidae</taxon>
        <taxon>Scyliorhinus</taxon>
    </lineage>
</organism>
<reference evidence="1 2" key="1">
    <citation type="journal article" date="2018" name="Nat. Ecol. Evol.">
        <title>Shark genomes provide insights into elasmobranch evolution and the origin of vertebrates.</title>
        <authorList>
            <person name="Hara Y"/>
            <person name="Yamaguchi K"/>
            <person name="Onimaru K"/>
            <person name="Kadota M"/>
            <person name="Koyanagi M"/>
            <person name="Keeley SD"/>
            <person name="Tatsumi K"/>
            <person name="Tanaka K"/>
            <person name="Motone F"/>
            <person name="Kageyama Y"/>
            <person name="Nozu R"/>
            <person name="Adachi N"/>
            <person name="Nishimura O"/>
            <person name="Nakagawa R"/>
            <person name="Tanegashima C"/>
            <person name="Kiyatake I"/>
            <person name="Matsumoto R"/>
            <person name="Murakumo K"/>
            <person name="Nishida K"/>
            <person name="Terakita A"/>
            <person name="Kuratani S"/>
            <person name="Sato K"/>
            <person name="Hyodo S Kuraku.S."/>
        </authorList>
    </citation>
    <scope>NUCLEOTIDE SEQUENCE [LARGE SCALE GENOMIC DNA]</scope>
</reference>
<evidence type="ECO:0000313" key="1">
    <source>
        <dbReference type="EMBL" id="GCB62142.1"/>
    </source>
</evidence>
<name>A0A401NMQ8_SCYTO</name>
<protein>
    <submittedName>
        <fullName evidence="1">Uncharacterized protein</fullName>
    </submittedName>
</protein>
<dbReference type="EMBL" id="BFAA01006495">
    <property type="protein sequence ID" value="GCB62142.1"/>
    <property type="molecule type" value="Genomic_DNA"/>
</dbReference>
<proteinExistence type="predicted"/>
<gene>
    <name evidence="1" type="ORF">scyTo_0013032</name>
</gene>
<dbReference type="Proteomes" id="UP000288216">
    <property type="component" value="Unassembled WGS sequence"/>
</dbReference>
<comment type="caution">
    <text evidence="1">The sequence shown here is derived from an EMBL/GenBank/DDBJ whole genome shotgun (WGS) entry which is preliminary data.</text>
</comment>
<dbReference type="AlphaFoldDB" id="A0A401NMQ8"/>